<organism evidence="2">
    <name type="scientific">Lygus hesperus</name>
    <name type="common">Western plant bug</name>
    <dbReference type="NCBI Taxonomy" id="30085"/>
    <lineage>
        <taxon>Eukaryota</taxon>
        <taxon>Metazoa</taxon>
        <taxon>Ecdysozoa</taxon>
        <taxon>Arthropoda</taxon>
        <taxon>Hexapoda</taxon>
        <taxon>Insecta</taxon>
        <taxon>Pterygota</taxon>
        <taxon>Neoptera</taxon>
        <taxon>Paraneoptera</taxon>
        <taxon>Hemiptera</taxon>
        <taxon>Heteroptera</taxon>
        <taxon>Panheteroptera</taxon>
        <taxon>Cimicomorpha</taxon>
        <taxon>Miridae</taxon>
        <taxon>Mirini</taxon>
        <taxon>Lygus</taxon>
    </lineage>
</organism>
<feature type="non-terminal residue" evidence="2">
    <location>
        <position position="1"/>
    </location>
</feature>
<dbReference type="AlphaFoldDB" id="A0A146L1C4"/>
<protein>
    <submittedName>
        <fullName evidence="2">Uncharacterized protein</fullName>
    </submittedName>
</protein>
<reference evidence="2" key="1">
    <citation type="journal article" date="2016" name="Gigascience">
        <title>De novo construction of an expanded transcriptome assembly for the western tarnished plant bug, Lygus hesperus.</title>
        <authorList>
            <person name="Tassone E.E."/>
            <person name="Geib S.M."/>
            <person name="Hall B."/>
            <person name="Fabrick J.A."/>
            <person name="Brent C.S."/>
            <person name="Hull J.J."/>
        </authorList>
    </citation>
    <scope>NUCLEOTIDE SEQUENCE</scope>
</reference>
<evidence type="ECO:0000256" key="1">
    <source>
        <dbReference type="SAM" id="MobiDB-lite"/>
    </source>
</evidence>
<feature type="compositionally biased region" description="Basic and acidic residues" evidence="1">
    <location>
        <begin position="48"/>
        <end position="58"/>
    </location>
</feature>
<name>A0A146L1C4_LYGHE</name>
<dbReference type="EMBL" id="GDHC01017074">
    <property type="protein sequence ID" value="JAQ01555.1"/>
    <property type="molecule type" value="Transcribed_RNA"/>
</dbReference>
<sequence length="194" mass="22018">QPSTVEPPVTMMEGRIEDKFDPSVRVKVEFTTEEDTLDSQSAGMDEGIAAREETKDPPFPRPVPTRKRRVAVTQVPVAKKKWKVKRKICPICGQGCSQVLNFRCPACKEFWRRLRTAFQQGRNLPTCRGDHNNRRPVRKCGGCRRKAYEKAFKIAYPTKQLQIPSVVVDDTDFQEGRKCEVAGFTSLFPLSGTD</sequence>
<gene>
    <name evidence="2" type="ORF">g.27499</name>
</gene>
<evidence type="ECO:0000313" key="2">
    <source>
        <dbReference type="EMBL" id="JAQ01555.1"/>
    </source>
</evidence>
<accession>A0A146L1C4</accession>
<proteinExistence type="predicted"/>
<feature type="region of interest" description="Disordered" evidence="1">
    <location>
        <begin position="32"/>
        <end position="64"/>
    </location>
</feature>